<protein>
    <recommendedName>
        <fullName evidence="2">Succinate dehydrogenase assembly factor 4, mitochondrial</fullName>
    </recommendedName>
</protein>
<dbReference type="Proteomes" id="UP000298138">
    <property type="component" value="Unassembled WGS sequence"/>
</dbReference>
<sequence>MPLLDPSSSLSTKPHPDTMTSLPALRAGLRRTTPLPLTAPIVSSTTRALSSLPPSRPAPPRLPKEQQEEFERLQKASTGAFSTSQSATTTATGATEIDPEELHKDLRRGAKPEFEGEKNPKTGEIGGPKNDPLLHREWTFNGRATDF</sequence>
<dbReference type="GO" id="GO:0034553">
    <property type="term" value="P:mitochondrial respiratory chain complex II assembly"/>
    <property type="evidence" value="ECO:0007669"/>
    <property type="project" value="TreeGrafter"/>
</dbReference>
<name>A0A4V3SJJ0_9PEZI</name>
<evidence type="ECO:0000256" key="2">
    <source>
        <dbReference type="ARBA" id="ARBA00022170"/>
    </source>
</evidence>
<evidence type="ECO:0000256" key="1">
    <source>
        <dbReference type="ARBA" id="ARBA00005701"/>
    </source>
</evidence>
<reference evidence="4 5" key="1">
    <citation type="submission" date="2019-04" db="EMBL/GenBank/DDBJ databases">
        <title>Comparative genomics and transcriptomics to analyze fruiting body development in filamentous ascomycetes.</title>
        <authorList>
            <consortium name="DOE Joint Genome Institute"/>
            <person name="Lutkenhaus R."/>
            <person name="Traeger S."/>
            <person name="Breuer J."/>
            <person name="Kuo A."/>
            <person name="Lipzen A."/>
            <person name="Pangilinan J."/>
            <person name="Dilworth D."/>
            <person name="Sandor L."/>
            <person name="Poggeler S."/>
            <person name="Barry K."/>
            <person name="Grigoriev I.V."/>
            <person name="Nowrousian M."/>
        </authorList>
    </citation>
    <scope>NUCLEOTIDE SEQUENCE [LARGE SCALE GENOMIC DNA]</scope>
    <source>
        <strain evidence="4 5">CBS 389.68</strain>
    </source>
</reference>
<comment type="similarity">
    <text evidence="1">Belongs to the SDHAF4 family.</text>
</comment>
<dbReference type="Pfam" id="PF07896">
    <property type="entry name" value="DUF1674"/>
    <property type="match status" value="1"/>
</dbReference>
<keyword evidence="5" id="KW-1185">Reference proteome</keyword>
<dbReference type="AlphaFoldDB" id="A0A4V3SJJ0"/>
<dbReference type="FunCoup" id="A0A4V3SJJ0">
    <property type="interactions" value="69"/>
</dbReference>
<dbReference type="PANTHER" id="PTHR28524">
    <property type="entry name" value="SUCCINATE DEHYDROGENASE ASSEMBLY FACTOR 4, MITOCHONDRIAL"/>
    <property type="match status" value="1"/>
</dbReference>
<feature type="compositionally biased region" description="Basic and acidic residues" evidence="3">
    <location>
        <begin position="62"/>
        <end position="74"/>
    </location>
</feature>
<dbReference type="InterPro" id="IPR012875">
    <property type="entry name" value="SDHF4"/>
</dbReference>
<evidence type="ECO:0000313" key="5">
    <source>
        <dbReference type="Proteomes" id="UP000298138"/>
    </source>
</evidence>
<dbReference type="InParanoid" id="A0A4V3SJJ0"/>
<evidence type="ECO:0000256" key="3">
    <source>
        <dbReference type="SAM" id="MobiDB-lite"/>
    </source>
</evidence>
<dbReference type="OrthoDB" id="201362at2759"/>
<dbReference type="EMBL" id="ML220113">
    <property type="protein sequence ID" value="TGZ84195.1"/>
    <property type="molecule type" value="Genomic_DNA"/>
</dbReference>
<proteinExistence type="inferred from homology"/>
<feature type="region of interest" description="Disordered" evidence="3">
    <location>
        <begin position="1"/>
        <end position="147"/>
    </location>
</feature>
<organism evidence="4 5">
    <name type="scientific">Ascodesmis nigricans</name>
    <dbReference type="NCBI Taxonomy" id="341454"/>
    <lineage>
        <taxon>Eukaryota</taxon>
        <taxon>Fungi</taxon>
        <taxon>Dikarya</taxon>
        <taxon>Ascomycota</taxon>
        <taxon>Pezizomycotina</taxon>
        <taxon>Pezizomycetes</taxon>
        <taxon>Pezizales</taxon>
        <taxon>Ascodesmidaceae</taxon>
        <taxon>Ascodesmis</taxon>
    </lineage>
</organism>
<dbReference type="STRING" id="341454.A0A4V3SJJ0"/>
<dbReference type="GO" id="GO:0005739">
    <property type="term" value="C:mitochondrion"/>
    <property type="evidence" value="ECO:0007669"/>
    <property type="project" value="TreeGrafter"/>
</dbReference>
<dbReference type="PANTHER" id="PTHR28524:SF3">
    <property type="entry name" value="SUCCINATE DEHYDROGENASE ASSEMBLY FACTOR 4, MITOCHONDRIAL"/>
    <property type="match status" value="1"/>
</dbReference>
<feature type="compositionally biased region" description="Polar residues" evidence="3">
    <location>
        <begin position="1"/>
        <end position="12"/>
    </location>
</feature>
<feature type="compositionally biased region" description="Low complexity" evidence="3">
    <location>
        <begin position="76"/>
        <end position="95"/>
    </location>
</feature>
<gene>
    <name evidence="4" type="ORF">EX30DRAFT_338744</name>
</gene>
<feature type="compositionally biased region" description="Basic and acidic residues" evidence="3">
    <location>
        <begin position="100"/>
        <end position="121"/>
    </location>
</feature>
<evidence type="ECO:0000313" key="4">
    <source>
        <dbReference type="EMBL" id="TGZ84195.1"/>
    </source>
</evidence>
<accession>A0A4V3SJJ0</accession>